<feature type="domain" description="N-acetyltransferase" evidence="1">
    <location>
        <begin position="146"/>
        <end position="292"/>
    </location>
</feature>
<dbReference type="Gene3D" id="3.40.630.30">
    <property type="match status" value="1"/>
</dbReference>
<dbReference type="RefSeq" id="WP_344733471.1">
    <property type="nucleotide sequence ID" value="NZ_BAAAZH010000014.1"/>
</dbReference>
<dbReference type="InterPro" id="IPR016181">
    <property type="entry name" value="Acyl_CoA_acyltransferase"/>
</dbReference>
<dbReference type="EMBL" id="BAAAZH010000014">
    <property type="protein sequence ID" value="GAA4119671.1"/>
    <property type="molecule type" value="Genomic_DNA"/>
</dbReference>
<dbReference type="InterPro" id="IPR013653">
    <property type="entry name" value="GCN5-like_dom"/>
</dbReference>
<reference evidence="3" key="1">
    <citation type="journal article" date="2019" name="Int. J. Syst. Evol. Microbiol.">
        <title>The Global Catalogue of Microorganisms (GCM) 10K type strain sequencing project: providing services to taxonomists for standard genome sequencing and annotation.</title>
        <authorList>
            <consortium name="The Broad Institute Genomics Platform"/>
            <consortium name="The Broad Institute Genome Sequencing Center for Infectious Disease"/>
            <person name="Wu L."/>
            <person name="Ma J."/>
        </authorList>
    </citation>
    <scope>NUCLEOTIDE SEQUENCE [LARGE SCALE GENOMIC DNA]</scope>
    <source>
        <strain evidence="3">JCM 16703</strain>
    </source>
</reference>
<dbReference type="Proteomes" id="UP001501495">
    <property type="component" value="Unassembled WGS sequence"/>
</dbReference>
<sequence>MVEIERFTDPRAVLAAAGDLLAAEPVLTTVTSTVTHGAVGTPAPTEHPRWWLVVRVEGEVVGIVMRTAPFAPYPVYTTPLPDDAARAVGEWLVRHAPDVRIVGGGLPAAETIAGVLAGAAGVQVEGSERLRLFDLPALVPPPAAPGGRRLATASDLDLCAAWLARFDGEAAEQAGRSHHGEGELSRTEVARRIEEQRTWLWEVDGVPVHLTSFNHPALGVARIGPVYTPREHRGHGYAASCVAAVSDDLLALGARVCLFADADNPVSNGVYVRLGYRPLALTGRFELGPITR</sequence>
<dbReference type="InterPro" id="IPR000182">
    <property type="entry name" value="GNAT_dom"/>
</dbReference>
<evidence type="ECO:0000259" key="1">
    <source>
        <dbReference type="PROSITE" id="PS51186"/>
    </source>
</evidence>
<evidence type="ECO:0000313" key="3">
    <source>
        <dbReference type="Proteomes" id="UP001501495"/>
    </source>
</evidence>
<gene>
    <name evidence="2" type="ORF">GCM10022215_22460</name>
</gene>
<keyword evidence="3" id="KW-1185">Reference proteome</keyword>
<dbReference type="SUPFAM" id="SSF55729">
    <property type="entry name" value="Acyl-CoA N-acyltransferases (Nat)"/>
    <property type="match status" value="1"/>
</dbReference>
<comment type="caution">
    <text evidence="2">The sequence shown here is derived from an EMBL/GenBank/DDBJ whole genome shotgun (WGS) entry which is preliminary data.</text>
</comment>
<organism evidence="2 3">
    <name type="scientific">Nocardioides fonticola</name>
    <dbReference type="NCBI Taxonomy" id="450363"/>
    <lineage>
        <taxon>Bacteria</taxon>
        <taxon>Bacillati</taxon>
        <taxon>Actinomycetota</taxon>
        <taxon>Actinomycetes</taxon>
        <taxon>Propionibacteriales</taxon>
        <taxon>Nocardioidaceae</taxon>
        <taxon>Nocardioides</taxon>
    </lineage>
</organism>
<dbReference type="PROSITE" id="PS51186">
    <property type="entry name" value="GNAT"/>
    <property type="match status" value="1"/>
</dbReference>
<proteinExistence type="predicted"/>
<evidence type="ECO:0000313" key="2">
    <source>
        <dbReference type="EMBL" id="GAA4119671.1"/>
    </source>
</evidence>
<protein>
    <recommendedName>
        <fullName evidence="1">N-acetyltransferase domain-containing protein</fullName>
    </recommendedName>
</protein>
<dbReference type="Pfam" id="PF08445">
    <property type="entry name" value="FR47"/>
    <property type="match status" value="1"/>
</dbReference>
<name>A0ABP7XJH2_9ACTN</name>
<accession>A0ABP7XJH2</accession>